<dbReference type="AlphaFoldDB" id="A0A365YJT4"/>
<feature type="domain" description="Nudix hydrolase" evidence="3">
    <location>
        <begin position="1"/>
        <end position="129"/>
    </location>
</feature>
<dbReference type="PANTHER" id="PTHR43046:SF16">
    <property type="entry name" value="ADP-RIBOSE PYROPHOSPHATASE YJHB-RELATED"/>
    <property type="match status" value="1"/>
</dbReference>
<dbReference type="InterPro" id="IPR000086">
    <property type="entry name" value="NUDIX_hydrolase_dom"/>
</dbReference>
<name>A0A365YJT4_9MICC</name>
<dbReference type="InterPro" id="IPR015797">
    <property type="entry name" value="NUDIX_hydrolase-like_dom_sf"/>
</dbReference>
<dbReference type="InterPro" id="IPR020084">
    <property type="entry name" value="NUDIX_hydrolase_CS"/>
</dbReference>
<gene>
    <name evidence="4" type="ORF">C1H84_05770</name>
</gene>
<evidence type="ECO:0000256" key="1">
    <source>
        <dbReference type="ARBA" id="ARBA00001946"/>
    </source>
</evidence>
<dbReference type="EMBL" id="POAF01000002">
    <property type="protein sequence ID" value="RBM02932.1"/>
    <property type="molecule type" value="Genomic_DNA"/>
</dbReference>
<organism evidence="4 5">
    <name type="scientific">Glutamicibacter soli</name>
    <dbReference type="NCBI Taxonomy" id="453836"/>
    <lineage>
        <taxon>Bacteria</taxon>
        <taxon>Bacillati</taxon>
        <taxon>Actinomycetota</taxon>
        <taxon>Actinomycetes</taxon>
        <taxon>Micrococcales</taxon>
        <taxon>Micrococcaceae</taxon>
        <taxon>Glutamicibacter</taxon>
    </lineage>
</organism>
<dbReference type="SUPFAM" id="SSF55811">
    <property type="entry name" value="Nudix"/>
    <property type="match status" value="1"/>
</dbReference>
<dbReference type="PROSITE" id="PS51462">
    <property type="entry name" value="NUDIX"/>
    <property type="match status" value="1"/>
</dbReference>
<keyword evidence="5" id="KW-1185">Reference proteome</keyword>
<dbReference type="Gene3D" id="3.90.79.10">
    <property type="entry name" value="Nucleoside Triphosphate Pyrophosphohydrolase"/>
    <property type="match status" value="1"/>
</dbReference>
<keyword evidence="2" id="KW-0378">Hydrolase</keyword>
<evidence type="ECO:0000313" key="5">
    <source>
        <dbReference type="Proteomes" id="UP000252167"/>
    </source>
</evidence>
<proteinExistence type="predicted"/>
<dbReference type="PANTHER" id="PTHR43046">
    <property type="entry name" value="GDP-MANNOSE MANNOSYL HYDROLASE"/>
    <property type="match status" value="1"/>
</dbReference>
<dbReference type="GO" id="GO:0016787">
    <property type="term" value="F:hydrolase activity"/>
    <property type="evidence" value="ECO:0007669"/>
    <property type="project" value="UniProtKB-KW"/>
</dbReference>
<evidence type="ECO:0000313" key="4">
    <source>
        <dbReference type="EMBL" id="RBM02932.1"/>
    </source>
</evidence>
<evidence type="ECO:0000259" key="3">
    <source>
        <dbReference type="PROSITE" id="PS51462"/>
    </source>
</evidence>
<accession>A0A365YJT4</accession>
<sequence length="147" mass="16143">MHLIPVVYVVFRREDRILLQQRRGTGFMDGHWASGAAGHVEAGETVHQAACREAFEELGMSIEPDGLEPLAVLHRAPNRVDFFFQCTSWSGQPKLMEPDKAAELQWFDLKALPSPVVPHELHVLGQLCSGVPGIGSFGDFTPPAGLD</sequence>
<comment type="caution">
    <text evidence="4">The sequence shown here is derived from an EMBL/GenBank/DDBJ whole genome shotgun (WGS) entry which is preliminary data.</text>
</comment>
<dbReference type="PROSITE" id="PS00893">
    <property type="entry name" value="NUDIX_BOX"/>
    <property type="match status" value="1"/>
</dbReference>
<evidence type="ECO:0000256" key="2">
    <source>
        <dbReference type="ARBA" id="ARBA00022801"/>
    </source>
</evidence>
<protein>
    <submittedName>
        <fullName evidence="4">NUDIX domain-containing protein</fullName>
    </submittedName>
</protein>
<reference evidence="4 5" key="1">
    <citation type="submission" date="2018-01" db="EMBL/GenBank/DDBJ databases">
        <title>Glutamicibacter soli strain NHPC-3 Whole genome sequence and assembly.</title>
        <authorList>
            <person name="Choudhury P."/>
            <person name="Gupta D."/>
            <person name="Sengupta K."/>
            <person name="Jawed A."/>
            <person name="Sultana N."/>
            <person name="Saha P."/>
        </authorList>
    </citation>
    <scope>NUCLEOTIDE SEQUENCE [LARGE SCALE GENOMIC DNA]</scope>
    <source>
        <strain evidence="4 5">NHPC-3</strain>
    </source>
</reference>
<dbReference type="CDD" id="cd04683">
    <property type="entry name" value="NUDIX_Hydrolase"/>
    <property type="match status" value="1"/>
</dbReference>
<dbReference type="RefSeq" id="WP_047118405.1">
    <property type="nucleotide sequence ID" value="NZ_POAF01000002.1"/>
</dbReference>
<comment type="cofactor">
    <cofactor evidence="1">
        <name>Mg(2+)</name>
        <dbReference type="ChEBI" id="CHEBI:18420"/>
    </cofactor>
</comment>
<dbReference type="Proteomes" id="UP000252167">
    <property type="component" value="Unassembled WGS sequence"/>
</dbReference>
<dbReference type="Pfam" id="PF00293">
    <property type="entry name" value="NUDIX"/>
    <property type="match status" value="1"/>
</dbReference>